<dbReference type="EMBL" id="JAQQBR010001831">
    <property type="protein sequence ID" value="KAK0167769.1"/>
    <property type="molecule type" value="Genomic_DNA"/>
</dbReference>
<feature type="region of interest" description="Disordered" evidence="1">
    <location>
        <begin position="25"/>
        <end position="63"/>
    </location>
</feature>
<dbReference type="AlphaFoldDB" id="A0AA39KNB7"/>
<protein>
    <submittedName>
        <fullName evidence="2">Uncharacterized protein</fullName>
    </submittedName>
</protein>
<feature type="compositionally biased region" description="Basic and acidic residues" evidence="1">
    <location>
        <begin position="48"/>
        <end position="59"/>
    </location>
</feature>
<sequence length="320" mass="36455">MSHSHNGNPRVYEEDERMQILQSASVHVDDVSDDEPSVDSIESVTSVDTEKESTDGNDKDLEEDGTTMEHFKKQLGHCFLNTNLSHSQANKVLTCLGRLETAVLNILHRTHVEVMLNQLLIDFNIDGASLDKSSKHQIWPIQIRVANINKCKPETVGIYFGTEKGQEPEMFLRQFIDESVRTKVNGGIILSGEKKNSQMKRSIDTVVKSLRPVRRRNVVKPTGFPLHSVGDIQSFEEVDNEEGDEQQQEFQKSGPCNHIRVHETGVALRVNNLNTKDIENIRKSVYRSRRSMLPALPRSMEDIHNVLNSYECRINDNNFY</sequence>
<organism evidence="2 3">
    <name type="scientific">Microctonus hyperodae</name>
    <name type="common">Parasitoid wasp</name>
    <dbReference type="NCBI Taxonomy" id="165561"/>
    <lineage>
        <taxon>Eukaryota</taxon>
        <taxon>Metazoa</taxon>
        <taxon>Ecdysozoa</taxon>
        <taxon>Arthropoda</taxon>
        <taxon>Hexapoda</taxon>
        <taxon>Insecta</taxon>
        <taxon>Pterygota</taxon>
        <taxon>Neoptera</taxon>
        <taxon>Endopterygota</taxon>
        <taxon>Hymenoptera</taxon>
        <taxon>Apocrita</taxon>
        <taxon>Ichneumonoidea</taxon>
        <taxon>Braconidae</taxon>
        <taxon>Euphorinae</taxon>
        <taxon>Microctonus</taxon>
    </lineage>
</organism>
<keyword evidence="3" id="KW-1185">Reference proteome</keyword>
<evidence type="ECO:0000256" key="1">
    <source>
        <dbReference type="SAM" id="MobiDB-lite"/>
    </source>
</evidence>
<proteinExistence type="predicted"/>
<reference evidence="2" key="2">
    <citation type="submission" date="2023-03" db="EMBL/GenBank/DDBJ databases">
        <authorList>
            <person name="Inwood S.N."/>
            <person name="Skelly J.G."/>
            <person name="Guhlin J."/>
            <person name="Harrop T.W.R."/>
            <person name="Goldson S.G."/>
            <person name="Dearden P.K."/>
        </authorList>
    </citation>
    <scope>NUCLEOTIDE SEQUENCE</scope>
    <source>
        <strain evidence="2">Lincoln</strain>
        <tissue evidence="2">Whole body</tissue>
    </source>
</reference>
<evidence type="ECO:0000313" key="3">
    <source>
        <dbReference type="Proteomes" id="UP001168972"/>
    </source>
</evidence>
<gene>
    <name evidence="2" type="ORF">PV327_001633</name>
</gene>
<name>A0AA39KNB7_MICHY</name>
<dbReference type="Proteomes" id="UP001168972">
    <property type="component" value="Unassembled WGS sequence"/>
</dbReference>
<comment type="caution">
    <text evidence="2">The sequence shown here is derived from an EMBL/GenBank/DDBJ whole genome shotgun (WGS) entry which is preliminary data.</text>
</comment>
<reference evidence="2" key="1">
    <citation type="journal article" date="2023" name="bioRxiv">
        <title>Scaffold-level genome assemblies of two parasitoid biocontrol wasps reveal the parthenogenesis mechanism and an associated novel virus.</title>
        <authorList>
            <person name="Inwood S."/>
            <person name="Skelly J."/>
            <person name="Guhlin J."/>
            <person name="Harrop T."/>
            <person name="Goldson S."/>
            <person name="Dearden P."/>
        </authorList>
    </citation>
    <scope>NUCLEOTIDE SEQUENCE</scope>
    <source>
        <strain evidence="2">Lincoln</strain>
        <tissue evidence="2">Whole body</tissue>
    </source>
</reference>
<accession>A0AA39KNB7</accession>
<evidence type="ECO:0000313" key="2">
    <source>
        <dbReference type="EMBL" id="KAK0167769.1"/>
    </source>
</evidence>